<name>A0A2P2Q045_RHIMU</name>
<organism evidence="1">
    <name type="scientific">Rhizophora mucronata</name>
    <name type="common">Asiatic mangrove</name>
    <dbReference type="NCBI Taxonomy" id="61149"/>
    <lineage>
        <taxon>Eukaryota</taxon>
        <taxon>Viridiplantae</taxon>
        <taxon>Streptophyta</taxon>
        <taxon>Embryophyta</taxon>
        <taxon>Tracheophyta</taxon>
        <taxon>Spermatophyta</taxon>
        <taxon>Magnoliopsida</taxon>
        <taxon>eudicotyledons</taxon>
        <taxon>Gunneridae</taxon>
        <taxon>Pentapetalae</taxon>
        <taxon>rosids</taxon>
        <taxon>fabids</taxon>
        <taxon>Malpighiales</taxon>
        <taxon>Rhizophoraceae</taxon>
        <taxon>Rhizophora</taxon>
    </lineage>
</organism>
<protein>
    <submittedName>
        <fullName evidence="1">Uncharacterized protein</fullName>
    </submittedName>
</protein>
<sequence length="58" mass="7281">MDINETAKSWPSNYSLKWSVFHYSYRLFYFPIKSKKITFLTFYLDTHKQSIWNRYLYI</sequence>
<reference evidence="1" key="1">
    <citation type="submission" date="2018-02" db="EMBL/GenBank/DDBJ databases">
        <title>Rhizophora mucronata_Transcriptome.</title>
        <authorList>
            <person name="Meera S.P."/>
            <person name="Sreeshan A."/>
            <person name="Augustine A."/>
        </authorList>
    </citation>
    <scope>NUCLEOTIDE SEQUENCE</scope>
    <source>
        <tissue evidence="1">Leaf</tissue>
    </source>
</reference>
<dbReference type="AlphaFoldDB" id="A0A2P2Q045"/>
<dbReference type="EMBL" id="GGEC01079864">
    <property type="protein sequence ID" value="MBX60348.1"/>
    <property type="molecule type" value="Transcribed_RNA"/>
</dbReference>
<evidence type="ECO:0000313" key="1">
    <source>
        <dbReference type="EMBL" id="MBX60348.1"/>
    </source>
</evidence>
<accession>A0A2P2Q045</accession>
<proteinExistence type="predicted"/>